<dbReference type="Proteomes" id="UP001153555">
    <property type="component" value="Unassembled WGS sequence"/>
</dbReference>
<name>A0A9N7RFC3_STRHE</name>
<sequence length="425" mass="46754">MTTMPLPKTLLLQYSYLTFHLLSAATAAETQPGPTTKPSPIFYEIDPYIKVFENGTVQRLSGTTTMPASFDNVTRVHSVDIHIPQAQAKEPNNITARLYRPANSTAKHKLPLVVYFHGGAFLTGSAFSPAYHNHLNFLVAKANALAISVNYPLAPEQPLPIGYQDSWHALKWVFSHLRGGNGGGIGGGEAWLEKYVDFERVYLVGDGAGANIAHNMAIRVGTDTTDGIRINGMFLNCPFFWGEELLGNEAKYPRKVAWVESIWKHAYPNSTGLDDPSLDPGNDSNLSRLGCERVLVYVAEKDILRDRGLRYEEVLEESGWEGNVSVVEVKGEDHIFNIKFPDDPKAGIMLEQLALFLDQGRVGDDGLSSNMVGPAWPTPAVSAQIPPIPKFIGAGMNLGPPWLFLFLFLIYVTSTLDAYCNVISM</sequence>
<protein>
    <submittedName>
        <fullName evidence="5">Probable carboxylesterase 2</fullName>
    </submittedName>
</protein>
<dbReference type="SUPFAM" id="SSF53474">
    <property type="entry name" value="alpha/beta-Hydrolases"/>
    <property type="match status" value="1"/>
</dbReference>
<evidence type="ECO:0000256" key="1">
    <source>
        <dbReference type="ARBA" id="ARBA00010515"/>
    </source>
</evidence>
<comment type="caution">
    <text evidence="5">The sequence shown here is derived from an EMBL/GenBank/DDBJ whole genome shotgun (WGS) entry which is preliminary data.</text>
</comment>
<dbReference type="PANTHER" id="PTHR23024:SF467">
    <property type="entry name" value="CARBOXYLESTERASE 12-RELATED"/>
    <property type="match status" value="1"/>
</dbReference>
<evidence type="ECO:0000256" key="3">
    <source>
        <dbReference type="SAM" id="SignalP"/>
    </source>
</evidence>
<keyword evidence="2" id="KW-0812">Transmembrane</keyword>
<dbReference type="InterPro" id="IPR029058">
    <property type="entry name" value="AB_hydrolase_fold"/>
</dbReference>
<dbReference type="PANTHER" id="PTHR23024">
    <property type="entry name" value="ARYLACETAMIDE DEACETYLASE"/>
    <property type="match status" value="1"/>
</dbReference>
<dbReference type="Pfam" id="PF07859">
    <property type="entry name" value="Abhydrolase_3"/>
    <property type="match status" value="1"/>
</dbReference>
<keyword evidence="2" id="KW-1133">Transmembrane helix</keyword>
<dbReference type="OrthoDB" id="408631at2759"/>
<evidence type="ECO:0000256" key="2">
    <source>
        <dbReference type="SAM" id="Phobius"/>
    </source>
</evidence>
<keyword evidence="6" id="KW-1185">Reference proteome</keyword>
<dbReference type="GO" id="GO:0016787">
    <property type="term" value="F:hydrolase activity"/>
    <property type="evidence" value="ECO:0007669"/>
    <property type="project" value="InterPro"/>
</dbReference>
<feature type="domain" description="Alpha/beta hydrolase fold-3" evidence="4">
    <location>
        <begin position="113"/>
        <end position="336"/>
    </location>
</feature>
<feature type="transmembrane region" description="Helical" evidence="2">
    <location>
        <begin position="402"/>
        <end position="422"/>
    </location>
</feature>
<gene>
    <name evidence="5" type="ORF">SHERM_23328</name>
</gene>
<evidence type="ECO:0000259" key="4">
    <source>
        <dbReference type="Pfam" id="PF07859"/>
    </source>
</evidence>
<dbReference type="Gene3D" id="3.40.50.1820">
    <property type="entry name" value="alpha/beta hydrolase"/>
    <property type="match status" value="1"/>
</dbReference>
<organism evidence="5 6">
    <name type="scientific">Striga hermonthica</name>
    <name type="common">Purple witchweed</name>
    <name type="synonym">Buchnera hermonthica</name>
    <dbReference type="NCBI Taxonomy" id="68872"/>
    <lineage>
        <taxon>Eukaryota</taxon>
        <taxon>Viridiplantae</taxon>
        <taxon>Streptophyta</taxon>
        <taxon>Embryophyta</taxon>
        <taxon>Tracheophyta</taxon>
        <taxon>Spermatophyta</taxon>
        <taxon>Magnoliopsida</taxon>
        <taxon>eudicotyledons</taxon>
        <taxon>Gunneridae</taxon>
        <taxon>Pentapetalae</taxon>
        <taxon>asterids</taxon>
        <taxon>lamiids</taxon>
        <taxon>Lamiales</taxon>
        <taxon>Orobanchaceae</taxon>
        <taxon>Buchnereae</taxon>
        <taxon>Striga</taxon>
    </lineage>
</organism>
<keyword evidence="2" id="KW-0472">Membrane</keyword>
<feature type="signal peptide" evidence="3">
    <location>
        <begin position="1"/>
        <end position="27"/>
    </location>
</feature>
<reference evidence="5" key="1">
    <citation type="submission" date="2019-12" db="EMBL/GenBank/DDBJ databases">
        <authorList>
            <person name="Scholes J."/>
        </authorList>
    </citation>
    <scope>NUCLEOTIDE SEQUENCE</scope>
</reference>
<dbReference type="EMBL" id="CACSLK010027752">
    <property type="protein sequence ID" value="CAA0827633.1"/>
    <property type="molecule type" value="Genomic_DNA"/>
</dbReference>
<dbReference type="InterPro" id="IPR050466">
    <property type="entry name" value="Carboxylest/Gibb_receptor"/>
</dbReference>
<dbReference type="AlphaFoldDB" id="A0A9N7RFC3"/>
<keyword evidence="3" id="KW-0732">Signal</keyword>
<evidence type="ECO:0000313" key="6">
    <source>
        <dbReference type="Proteomes" id="UP001153555"/>
    </source>
</evidence>
<dbReference type="InterPro" id="IPR013094">
    <property type="entry name" value="AB_hydrolase_3"/>
</dbReference>
<comment type="similarity">
    <text evidence="1">Belongs to the 'GDXG' lipolytic enzyme family.</text>
</comment>
<accession>A0A9N7RFC3</accession>
<evidence type="ECO:0000313" key="5">
    <source>
        <dbReference type="EMBL" id="CAA0827633.1"/>
    </source>
</evidence>
<feature type="chain" id="PRO_5040480845" evidence="3">
    <location>
        <begin position="28"/>
        <end position="425"/>
    </location>
</feature>
<proteinExistence type="inferred from homology"/>